<dbReference type="Gene3D" id="3.40.50.1820">
    <property type="entry name" value="alpha/beta hydrolase"/>
    <property type="match status" value="1"/>
</dbReference>
<dbReference type="Pfam" id="PF00561">
    <property type="entry name" value="Abhydrolase_1"/>
    <property type="match status" value="1"/>
</dbReference>
<feature type="region of interest" description="Disordered" evidence="1">
    <location>
        <begin position="426"/>
        <end position="452"/>
    </location>
</feature>
<feature type="compositionally biased region" description="Basic and acidic residues" evidence="1">
    <location>
        <begin position="442"/>
        <end position="452"/>
    </location>
</feature>
<dbReference type="OrthoDB" id="294702at2759"/>
<feature type="domain" description="AB hydrolase-1" evidence="2">
    <location>
        <begin position="135"/>
        <end position="404"/>
    </location>
</feature>
<evidence type="ECO:0000313" key="4">
    <source>
        <dbReference type="Proteomes" id="UP000653305"/>
    </source>
</evidence>
<dbReference type="AlphaFoldDB" id="A0A830BHX8"/>
<dbReference type="PANTHER" id="PTHR45763">
    <property type="entry name" value="HYDROLASE, ALPHA/BETA FOLD FAMILY PROTEIN, EXPRESSED-RELATED"/>
    <property type="match status" value="1"/>
</dbReference>
<dbReference type="SUPFAM" id="SSF53474">
    <property type="entry name" value="alpha/beta-Hydrolases"/>
    <property type="match status" value="1"/>
</dbReference>
<comment type="caution">
    <text evidence="3">The sequence shown here is derived from an EMBL/GenBank/DDBJ whole genome shotgun (WGS) entry which is preliminary data.</text>
</comment>
<accession>A0A830BHX8</accession>
<evidence type="ECO:0000256" key="1">
    <source>
        <dbReference type="SAM" id="MobiDB-lite"/>
    </source>
</evidence>
<keyword evidence="4" id="KW-1185">Reference proteome</keyword>
<organism evidence="3 4">
    <name type="scientific">Phtheirospermum japonicum</name>
    <dbReference type="NCBI Taxonomy" id="374723"/>
    <lineage>
        <taxon>Eukaryota</taxon>
        <taxon>Viridiplantae</taxon>
        <taxon>Streptophyta</taxon>
        <taxon>Embryophyta</taxon>
        <taxon>Tracheophyta</taxon>
        <taxon>Spermatophyta</taxon>
        <taxon>Magnoliopsida</taxon>
        <taxon>eudicotyledons</taxon>
        <taxon>Gunneridae</taxon>
        <taxon>Pentapetalae</taxon>
        <taxon>asterids</taxon>
        <taxon>lamiids</taxon>
        <taxon>Lamiales</taxon>
        <taxon>Orobanchaceae</taxon>
        <taxon>Orobanchaceae incertae sedis</taxon>
        <taxon>Phtheirospermum</taxon>
    </lineage>
</organism>
<evidence type="ECO:0000313" key="3">
    <source>
        <dbReference type="EMBL" id="GFP83753.1"/>
    </source>
</evidence>
<evidence type="ECO:0000259" key="2">
    <source>
        <dbReference type="Pfam" id="PF00561"/>
    </source>
</evidence>
<proteinExistence type="predicted"/>
<protein>
    <recommendedName>
        <fullName evidence="2">AB hydrolase-1 domain-containing protein</fullName>
    </recommendedName>
</protein>
<name>A0A830BHX8_9LAMI</name>
<dbReference type="EMBL" id="BMAC01000069">
    <property type="protein sequence ID" value="GFP83753.1"/>
    <property type="molecule type" value="Genomic_DNA"/>
</dbReference>
<dbReference type="InterPro" id="IPR029058">
    <property type="entry name" value="AB_hydrolase_fold"/>
</dbReference>
<gene>
    <name evidence="3" type="ORF">PHJA_000518800</name>
</gene>
<dbReference type="GO" id="GO:0016787">
    <property type="term" value="F:hydrolase activity"/>
    <property type="evidence" value="ECO:0007669"/>
    <property type="project" value="UniProtKB-ARBA"/>
</dbReference>
<dbReference type="Proteomes" id="UP000653305">
    <property type="component" value="Unassembled WGS sequence"/>
</dbReference>
<reference evidence="3" key="1">
    <citation type="submission" date="2020-07" db="EMBL/GenBank/DDBJ databases">
        <title>Ethylene signaling mediates host invasion by parasitic plants.</title>
        <authorList>
            <person name="Yoshida S."/>
        </authorList>
    </citation>
    <scope>NUCLEOTIDE SEQUENCE</scope>
    <source>
        <strain evidence="3">Okayama</strain>
    </source>
</reference>
<dbReference type="PANTHER" id="PTHR45763:SF8">
    <property type="entry name" value="ALPHA_BETA-HYDROLASES SUPERFAMILY PROTEIN"/>
    <property type="match status" value="1"/>
</dbReference>
<dbReference type="InterPro" id="IPR000073">
    <property type="entry name" value="AB_hydrolase_1"/>
</dbReference>
<sequence length="452" mass="51354">MEFGRGCRDVAQQTILTEDSYIVKKTKGPLAEVSEKLRFLNEFLPEDRDPAHAWPVILFVFLLALSVLNVNSKHEKPISTVKKVSLHPPSAVRILLPDNRHIAYHEIGAPADKSRFTLIVPHSFLSSRLTGILGIKASLLKEFGVRLISYDLPGFGESDPHPNRNLSSSAMDMSYVADYVGVNGKFWVLGYSSGSLHAWAALKYIPNKVAGAIMFAPLVNPYDSSMTKEEMSRTWRNWTRRKRLLLFLARRFPKFLTYFYRRTFLSGKHGRIDKWLALSLEKKDRDLVETSAFEVMWQRDVEESVRQNNPKPFVEEAVLQVSNWGFSLTDLQVQKKCGRKGVFPWLQFMYGQPECELTGYLGPVHIWQGMDDMVVPPPMTDYVARTLPTAIVHRLPEEGHFSYFSLCDECHRKIFSTVFGSPQGPLDTVDSNTLTKDDVEEASARGESKSTT</sequence>